<feature type="transmembrane region" description="Helical" evidence="6">
    <location>
        <begin position="101"/>
        <end position="123"/>
    </location>
</feature>
<protein>
    <submittedName>
        <fullName evidence="8">Neutral amino acid transporter</fullName>
    </submittedName>
</protein>
<gene>
    <name evidence="8" type="primary">AVT3_2</name>
    <name evidence="8" type="ORF">BGZ99_000478</name>
</gene>
<evidence type="ECO:0000259" key="7">
    <source>
        <dbReference type="Pfam" id="PF01490"/>
    </source>
</evidence>
<dbReference type="Proteomes" id="UP000738325">
    <property type="component" value="Unassembled WGS sequence"/>
</dbReference>
<dbReference type="GO" id="GO:0005774">
    <property type="term" value="C:vacuolar membrane"/>
    <property type="evidence" value="ECO:0007669"/>
    <property type="project" value="TreeGrafter"/>
</dbReference>
<dbReference type="PANTHER" id="PTHR22950">
    <property type="entry name" value="AMINO ACID TRANSPORTER"/>
    <property type="match status" value="1"/>
</dbReference>
<evidence type="ECO:0000256" key="6">
    <source>
        <dbReference type="SAM" id="Phobius"/>
    </source>
</evidence>
<evidence type="ECO:0000313" key="9">
    <source>
        <dbReference type="Proteomes" id="UP000738325"/>
    </source>
</evidence>
<proteinExistence type="inferred from homology"/>
<evidence type="ECO:0000313" key="8">
    <source>
        <dbReference type="EMBL" id="KAG0329743.1"/>
    </source>
</evidence>
<dbReference type="GO" id="GO:0005302">
    <property type="term" value="F:L-tyrosine transmembrane transporter activity"/>
    <property type="evidence" value="ECO:0007669"/>
    <property type="project" value="TreeGrafter"/>
</dbReference>
<evidence type="ECO:0000256" key="2">
    <source>
        <dbReference type="ARBA" id="ARBA00008066"/>
    </source>
</evidence>
<dbReference type="PANTHER" id="PTHR22950:SF666">
    <property type="entry name" value="VACUOLAR AMINO ACID TRANSPORTER 4"/>
    <property type="match status" value="1"/>
</dbReference>
<evidence type="ECO:0000256" key="3">
    <source>
        <dbReference type="ARBA" id="ARBA00022692"/>
    </source>
</evidence>
<feature type="domain" description="Amino acid transporter transmembrane" evidence="7">
    <location>
        <begin position="1"/>
        <end position="157"/>
    </location>
</feature>
<dbReference type="AlphaFoldDB" id="A0A9P6RYI1"/>
<keyword evidence="4 6" id="KW-1133">Transmembrane helix</keyword>
<evidence type="ECO:0000256" key="1">
    <source>
        <dbReference type="ARBA" id="ARBA00004141"/>
    </source>
</evidence>
<dbReference type="Pfam" id="PF01490">
    <property type="entry name" value="Aa_trans"/>
    <property type="match status" value="1"/>
</dbReference>
<keyword evidence="5 6" id="KW-0472">Membrane</keyword>
<feature type="transmembrane region" description="Helical" evidence="6">
    <location>
        <begin position="34"/>
        <end position="56"/>
    </location>
</feature>
<organism evidence="8 9">
    <name type="scientific">Dissophora globulifera</name>
    <dbReference type="NCBI Taxonomy" id="979702"/>
    <lineage>
        <taxon>Eukaryota</taxon>
        <taxon>Fungi</taxon>
        <taxon>Fungi incertae sedis</taxon>
        <taxon>Mucoromycota</taxon>
        <taxon>Mortierellomycotina</taxon>
        <taxon>Mortierellomycetes</taxon>
        <taxon>Mortierellales</taxon>
        <taxon>Mortierellaceae</taxon>
        <taxon>Dissophora</taxon>
    </lineage>
</organism>
<dbReference type="InterPro" id="IPR013057">
    <property type="entry name" value="AA_transpt_TM"/>
</dbReference>
<keyword evidence="3 6" id="KW-0812">Transmembrane</keyword>
<dbReference type="EMBL" id="JAAAIP010000011">
    <property type="protein sequence ID" value="KAG0329743.1"/>
    <property type="molecule type" value="Genomic_DNA"/>
</dbReference>
<evidence type="ECO:0000256" key="5">
    <source>
        <dbReference type="ARBA" id="ARBA00023136"/>
    </source>
</evidence>
<comment type="caution">
    <text evidence="8">The sequence shown here is derived from an EMBL/GenBank/DDBJ whole genome shotgun (WGS) entry which is preliminary data.</text>
</comment>
<sequence>MGYAAYGDAVQTIILDNLPTETSGEKAGKNTIQLLYIIAIFLTTPLMLFPCIRIIEHMVFKTVGPGPPTKARIWKENAVRVAIDFAVAVVAYAGYSKLDIVISFVGSFACVPLLFIFPPLFHIKAFPEQPLWRKISDVLLILFGFLVFIYTLIITIQNFSRE</sequence>
<name>A0A9P6RYI1_9FUNG</name>
<keyword evidence="9" id="KW-1185">Reference proteome</keyword>
<evidence type="ECO:0000256" key="4">
    <source>
        <dbReference type="ARBA" id="ARBA00022989"/>
    </source>
</evidence>
<accession>A0A9P6RYI1</accession>
<dbReference type="OrthoDB" id="1684102at2759"/>
<comment type="subcellular location">
    <subcellularLocation>
        <location evidence="1">Membrane</location>
        <topology evidence="1">Multi-pass membrane protein</topology>
    </subcellularLocation>
</comment>
<reference evidence="8" key="1">
    <citation type="journal article" date="2020" name="Fungal Divers.">
        <title>Resolving the Mortierellaceae phylogeny through synthesis of multi-gene phylogenetics and phylogenomics.</title>
        <authorList>
            <person name="Vandepol N."/>
            <person name="Liber J."/>
            <person name="Desiro A."/>
            <person name="Na H."/>
            <person name="Kennedy M."/>
            <person name="Barry K."/>
            <person name="Grigoriev I.V."/>
            <person name="Miller A.N."/>
            <person name="O'Donnell K."/>
            <person name="Stajich J.E."/>
            <person name="Bonito G."/>
        </authorList>
    </citation>
    <scope>NUCLEOTIDE SEQUENCE</scope>
    <source>
        <strain evidence="8">REB-010B</strain>
    </source>
</reference>
<feature type="transmembrane region" description="Helical" evidence="6">
    <location>
        <begin position="135"/>
        <end position="156"/>
    </location>
</feature>
<comment type="similarity">
    <text evidence="2">Belongs to the amino acid/polyamine transporter 2 family.</text>
</comment>